<dbReference type="EMBL" id="JABBYC010000045">
    <property type="protein sequence ID" value="MBL0888153.1"/>
    <property type="molecule type" value="Genomic_DNA"/>
</dbReference>
<proteinExistence type="predicted"/>
<keyword evidence="7" id="KW-1185">Reference proteome</keyword>
<evidence type="ECO:0000313" key="6">
    <source>
        <dbReference type="EMBL" id="MBL0888153.1"/>
    </source>
</evidence>
<evidence type="ECO:0000313" key="7">
    <source>
        <dbReference type="Proteomes" id="UP000675409"/>
    </source>
</evidence>
<dbReference type="InterPro" id="IPR009057">
    <property type="entry name" value="Homeodomain-like_sf"/>
</dbReference>
<keyword evidence="2 4" id="KW-0238">DNA-binding</keyword>
<dbReference type="Proteomes" id="UP000675409">
    <property type="component" value="Unassembled WGS sequence"/>
</dbReference>
<dbReference type="Pfam" id="PF02909">
    <property type="entry name" value="TetR_C_1"/>
    <property type="match status" value="1"/>
</dbReference>
<dbReference type="InterPro" id="IPR004111">
    <property type="entry name" value="Repressor_TetR_C"/>
</dbReference>
<evidence type="ECO:0000256" key="3">
    <source>
        <dbReference type="ARBA" id="ARBA00023163"/>
    </source>
</evidence>
<dbReference type="Gene3D" id="1.10.10.60">
    <property type="entry name" value="Homeodomain-like"/>
    <property type="match status" value="1"/>
</dbReference>
<feature type="DNA-binding region" description="H-T-H motif" evidence="4">
    <location>
        <begin position="21"/>
        <end position="40"/>
    </location>
</feature>
<keyword evidence="1" id="KW-0805">Transcription regulation</keyword>
<dbReference type="PROSITE" id="PS50977">
    <property type="entry name" value="HTH_TETR_2"/>
    <property type="match status" value="1"/>
</dbReference>
<dbReference type="SUPFAM" id="SSF48498">
    <property type="entry name" value="Tetracyclin repressor-like, C-terminal domain"/>
    <property type="match status" value="1"/>
</dbReference>
<reference evidence="6 7" key="1">
    <citation type="journal article" date="2021" name="Arch. Microbiol.">
        <title>Myceligenerans indicum sp. nov., an actinobacterium isolated from mangrove sediment of Sundarbans, India.</title>
        <authorList>
            <person name="Asha K."/>
            <person name="Bhadury P."/>
        </authorList>
    </citation>
    <scope>NUCLEOTIDE SEQUENCE [LARGE SCALE GENOMIC DNA]</scope>
    <source>
        <strain evidence="6 7">I2</strain>
    </source>
</reference>
<dbReference type="InterPro" id="IPR001647">
    <property type="entry name" value="HTH_TetR"/>
</dbReference>
<evidence type="ECO:0000256" key="4">
    <source>
        <dbReference type="PROSITE-ProRule" id="PRU00335"/>
    </source>
</evidence>
<dbReference type="InterPro" id="IPR050109">
    <property type="entry name" value="HTH-type_TetR-like_transc_reg"/>
</dbReference>
<dbReference type="PANTHER" id="PTHR30055:SF151">
    <property type="entry name" value="TRANSCRIPTIONAL REGULATORY PROTEIN"/>
    <property type="match status" value="1"/>
</dbReference>
<protein>
    <submittedName>
        <fullName evidence="6">TetR/AcrR family transcriptional regulator</fullName>
    </submittedName>
</protein>
<gene>
    <name evidence="6" type="ORF">HGK34_17990</name>
</gene>
<dbReference type="SUPFAM" id="SSF46689">
    <property type="entry name" value="Homeodomain-like"/>
    <property type="match status" value="1"/>
</dbReference>
<evidence type="ECO:0000256" key="1">
    <source>
        <dbReference type="ARBA" id="ARBA00023015"/>
    </source>
</evidence>
<dbReference type="Gene3D" id="1.10.357.10">
    <property type="entry name" value="Tetracycline Repressor, domain 2"/>
    <property type="match status" value="1"/>
</dbReference>
<dbReference type="PANTHER" id="PTHR30055">
    <property type="entry name" value="HTH-TYPE TRANSCRIPTIONAL REGULATOR RUTR"/>
    <property type="match status" value="1"/>
</dbReference>
<organism evidence="6 7">
    <name type="scientific">Myceligenerans indicum</name>
    <dbReference type="NCBI Taxonomy" id="2593663"/>
    <lineage>
        <taxon>Bacteria</taxon>
        <taxon>Bacillati</taxon>
        <taxon>Actinomycetota</taxon>
        <taxon>Actinomycetes</taxon>
        <taxon>Micrococcales</taxon>
        <taxon>Promicromonosporaceae</taxon>
        <taxon>Myceligenerans</taxon>
    </lineage>
</organism>
<sequence>MDQYVAAALVVADTEGLGAVSMRRIAADRGSGTASLYRYITNRDELVDLMIDAVHGEDPLPEVSGDWRADLAAVAHAQRATLLRHPWLAGELTGRPSLGPHSLRLSEAALSAAVELTPDINRAAQALGVVRAYVLGSVATQQAALRAEQRSGLTEEQWQRSMGPYITEVLAAGEHPTLARRVHEADEPDPDVDFAFGLECVLDGLAGRWGR</sequence>
<accession>A0ABS1LQV1</accession>
<name>A0ABS1LQV1_9MICO</name>
<keyword evidence="3" id="KW-0804">Transcription</keyword>
<dbReference type="InterPro" id="IPR036271">
    <property type="entry name" value="Tet_transcr_reg_TetR-rel_C_sf"/>
</dbReference>
<comment type="caution">
    <text evidence="6">The sequence shown here is derived from an EMBL/GenBank/DDBJ whole genome shotgun (WGS) entry which is preliminary data.</text>
</comment>
<evidence type="ECO:0000256" key="2">
    <source>
        <dbReference type="ARBA" id="ARBA00023125"/>
    </source>
</evidence>
<dbReference type="Pfam" id="PF00440">
    <property type="entry name" value="TetR_N"/>
    <property type="match status" value="1"/>
</dbReference>
<feature type="domain" description="HTH tetR-type" evidence="5">
    <location>
        <begin position="1"/>
        <end position="58"/>
    </location>
</feature>
<evidence type="ECO:0000259" key="5">
    <source>
        <dbReference type="PROSITE" id="PS50977"/>
    </source>
</evidence>